<dbReference type="SUPFAM" id="SSF117839">
    <property type="entry name" value="WWE domain"/>
    <property type="match status" value="1"/>
</dbReference>
<organism evidence="21 22">
    <name type="scientific">Amphibalanus amphitrite</name>
    <name type="common">Striped barnacle</name>
    <name type="synonym">Balanus amphitrite</name>
    <dbReference type="NCBI Taxonomy" id="1232801"/>
    <lineage>
        <taxon>Eukaryota</taxon>
        <taxon>Metazoa</taxon>
        <taxon>Ecdysozoa</taxon>
        <taxon>Arthropoda</taxon>
        <taxon>Crustacea</taxon>
        <taxon>Multicrustacea</taxon>
        <taxon>Cirripedia</taxon>
        <taxon>Thoracica</taxon>
        <taxon>Thoracicalcarea</taxon>
        <taxon>Balanomorpha</taxon>
        <taxon>Balanoidea</taxon>
        <taxon>Balanidae</taxon>
        <taxon>Amphibalaninae</taxon>
        <taxon>Amphibalanus</taxon>
    </lineage>
</organism>
<dbReference type="FunFam" id="3.90.228.10:FF:000002">
    <property type="entry name" value="Poly [ADP-ribose] polymerase"/>
    <property type="match status" value="1"/>
</dbReference>
<keyword evidence="7" id="KW-0013">ADP-ribosylation</keyword>
<dbReference type="EMBL" id="VIIS01000772">
    <property type="protein sequence ID" value="KAF0305259.1"/>
    <property type="molecule type" value="Genomic_DNA"/>
</dbReference>
<dbReference type="GO" id="GO:0008270">
    <property type="term" value="F:zinc ion binding"/>
    <property type="evidence" value="ECO:0007669"/>
    <property type="project" value="UniProtKB-KW"/>
</dbReference>
<dbReference type="InterPro" id="IPR008893">
    <property type="entry name" value="WGR_domain"/>
</dbReference>
<evidence type="ECO:0000256" key="5">
    <source>
        <dbReference type="ARBA" id="ARBA00022723"/>
    </source>
</evidence>
<dbReference type="InterPro" id="IPR004102">
    <property type="entry name" value="Poly(ADP-ribose)pol_reg_dom"/>
</dbReference>
<dbReference type="AlphaFoldDB" id="A0A6A4WJ39"/>
<evidence type="ECO:0000256" key="12">
    <source>
        <dbReference type="ARBA" id="ARBA00023242"/>
    </source>
</evidence>
<sequence length="722" mass="79777">MSFLFEVEHGRQWFQYDATVQTYLQDGPQDGGTTVALKLNDADVTVNFEEMTQASSTAKKPTRIRCVKTDGTGSFSWSIKEGKKETYLPMSIIELLEDALAKKKAKFVRQGVTYDLKNMARKKKGDVDMELVRVTCSGKAYDAKHKPVAGLKPADAAGDAQNGAGNAKNDAGNAKDAGDTAKKDAPTKKGSKRKNAAAAAADADADAGPQMKSVVLKGRAPVDTECPVAAANHVYCEGDDVWDCMLNQTNIGNNNNKYYLIQLLEKDGSGSYSVWMRWGRVGFKGQNSLTTYGANLEAAKRAFASKFQDKTKNAWRNRADFVKVPGKYDLLKMDYAEDEPDAKKLKTEAEKKKKKEIAPCSLEKKVQDLIELICNVKAMEEAVMEMQYDAKKAPLGEKSCAAELFDSRKLTEDQIKAGYEALKEIDELIKANKTGRELVDACSAFYTRIPHCFGMRPPTIIRTAHEVKLKLELLEALGDIQTALKLIGEEEESGDGKARHPADSQYHALNVDIKHLSPSDQVYKTLEKYLETTHGHTHMGYGLKLLDAFSVTKRSEEERFVDHGNRMLLWHGSRLTNWAGIFGAGLKIAPPEAPCTGYMFGKGIYFADMASKSANYCCASRSKNEGILLLCEVSLGKPNQLYNANYNADKLPKGKHCTKGMGTVAPPSTNYVTLDDGVVVPMGPAKDTPDKNKACLMYNEYIVYDVAQVRMRYALRVKFAFK</sequence>
<evidence type="ECO:0000256" key="14">
    <source>
        <dbReference type="ARBA" id="ARBA00033987"/>
    </source>
</evidence>
<dbReference type="GO" id="GO:0005730">
    <property type="term" value="C:nucleolus"/>
    <property type="evidence" value="ECO:0007669"/>
    <property type="project" value="TreeGrafter"/>
</dbReference>
<dbReference type="GO" id="GO:0016779">
    <property type="term" value="F:nucleotidyltransferase activity"/>
    <property type="evidence" value="ECO:0007669"/>
    <property type="project" value="UniProtKB-KW"/>
</dbReference>
<dbReference type="InterPro" id="IPR037197">
    <property type="entry name" value="WWE_dom_sf"/>
</dbReference>
<dbReference type="PROSITE" id="PS51977">
    <property type="entry name" value="WGR"/>
    <property type="match status" value="1"/>
</dbReference>
<dbReference type="Gene3D" id="2.20.140.10">
    <property type="entry name" value="WGR domain"/>
    <property type="match status" value="1"/>
</dbReference>
<dbReference type="PROSITE" id="PS51059">
    <property type="entry name" value="PARP_CATALYTIC"/>
    <property type="match status" value="1"/>
</dbReference>
<evidence type="ECO:0000259" key="17">
    <source>
        <dbReference type="PROSITE" id="PS50918"/>
    </source>
</evidence>
<dbReference type="SMART" id="SM00773">
    <property type="entry name" value="WGR"/>
    <property type="match status" value="1"/>
</dbReference>
<keyword evidence="2 15" id="KW-0328">Glycosyltransferase</keyword>
<evidence type="ECO:0000256" key="13">
    <source>
        <dbReference type="ARBA" id="ARBA00024347"/>
    </source>
</evidence>
<evidence type="ECO:0000256" key="15">
    <source>
        <dbReference type="RuleBase" id="RU362114"/>
    </source>
</evidence>
<dbReference type="Pfam" id="PF02825">
    <property type="entry name" value="WWE"/>
    <property type="match status" value="1"/>
</dbReference>
<evidence type="ECO:0000256" key="1">
    <source>
        <dbReference type="ARBA" id="ARBA00004123"/>
    </source>
</evidence>
<dbReference type="GO" id="GO:0006302">
    <property type="term" value="P:double-strand break repair"/>
    <property type="evidence" value="ECO:0007669"/>
    <property type="project" value="TreeGrafter"/>
</dbReference>
<dbReference type="PANTHER" id="PTHR10459:SF60">
    <property type="entry name" value="POLY [ADP-RIBOSE] POLYMERASE 2"/>
    <property type="match status" value="1"/>
</dbReference>
<protein>
    <recommendedName>
        <fullName evidence="15">Poly [ADP-ribose] polymerase</fullName>
        <shortName evidence="15">PARP</shortName>
        <ecNumber evidence="15">2.4.2.-</ecNumber>
    </recommendedName>
</protein>
<feature type="region of interest" description="Disordered" evidence="16">
    <location>
        <begin position="152"/>
        <end position="204"/>
    </location>
</feature>
<keyword evidence="22" id="KW-1185">Reference proteome</keyword>
<evidence type="ECO:0000313" key="21">
    <source>
        <dbReference type="EMBL" id="KAF0305259.1"/>
    </source>
</evidence>
<reference evidence="21 22" key="1">
    <citation type="submission" date="2019-07" db="EMBL/GenBank/DDBJ databases">
        <title>Draft genome assembly of a fouling barnacle, Amphibalanus amphitrite (Darwin, 1854): The first reference genome for Thecostraca.</title>
        <authorList>
            <person name="Kim W."/>
        </authorList>
    </citation>
    <scope>NUCLEOTIDE SEQUENCE [LARGE SCALE GENOMIC DNA]</scope>
    <source>
        <strain evidence="21">SNU_AA5</strain>
        <tissue evidence="21">Soma without cirri and trophi</tissue>
    </source>
</reference>
<comment type="catalytic activity">
    <reaction evidence="14">
        <text>NAD(+) + (ADP-D-ribosyl)n-acceptor = nicotinamide + (ADP-D-ribosyl)n+1-acceptor + H(+).</text>
        <dbReference type="EC" id="2.4.2.30"/>
    </reaction>
</comment>
<dbReference type="Gene3D" id="3.90.228.10">
    <property type="match status" value="1"/>
</dbReference>
<comment type="caution">
    <text evidence="21">The sequence shown here is derived from an EMBL/GenBank/DDBJ whole genome shotgun (WGS) entry which is preliminary data.</text>
</comment>
<comment type="similarity">
    <text evidence="13">Belongs to the ARTD/PARP family.</text>
</comment>
<feature type="domain" description="WWE" evidence="17">
    <location>
        <begin position="1"/>
        <end position="69"/>
    </location>
</feature>
<dbReference type="GO" id="GO:0003677">
    <property type="term" value="F:DNA binding"/>
    <property type="evidence" value="ECO:0007669"/>
    <property type="project" value="UniProtKB-KW"/>
</dbReference>
<dbReference type="EC" id="2.4.2.-" evidence="15"/>
<comment type="subcellular location">
    <subcellularLocation>
        <location evidence="1">Nucleus</location>
    </subcellularLocation>
</comment>
<keyword evidence="8" id="KW-0863">Zinc-finger</keyword>
<evidence type="ECO:0000256" key="9">
    <source>
        <dbReference type="ARBA" id="ARBA00022833"/>
    </source>
</evidence>
<accession>A0A6A4WJ39</accession>
<dbReference type="PROSITE" id="PS50918">
    <property type="entry name" value="WWE"/>
    <property type="match status" value="1"/>
</dbReference>
<evidence type="ECO:0000259" key="18">
    <source>
        <dbReference type="PROSITE" id="PS51059"/>
    </source>
</evidence>
<dbReference type="InterPro" id="IPR012317">
    <property type="entry name" value="Poly(ADP-ribose)pol_cat_dom"/>
</dbReference>
<keyword evidence="5" id="KW-0479">Metal-binding</keyword>
<feature type="compositionally biased region" description="Low complexity" evidence="16">
    <location>
        <begin position="153"/>
        <end position="175"/>
    </location>
</feature>
<dbReference type="SUPFAM" id="SSF56399">
    <property type="entry name" value="ADP-ribosylation"/>
    <property type="match status" value="1"/>
</dbReference>
<dbReference type="Gene3D" id="1.20.142.10">
    <property type="entry name" value="Poly(ADP-ribose) polymerase, regulatory domain"/>
    <property type="match status" value="1"/>
</dbReference>
<feature type="domain" description="PARP alpha-helical" evidence="19">
    <location>
        <begin position="359"/>
        <end position="488"/>
    </location>
</feature>
<keyword evidence="12" id="KW-0539">Nucleus</keyword>
<dbReference type="InterPro" id="IPR036616">
    <property type="entry name" value="Poly(ADP-ribose)pol_reg_dom_sf"/>
</dbReference>
<evidence type="ECO:0000256" key="8">
    <source>
        <dbReference type="ARBA" id="ARBA00022771"/>
    </source>
</evidence>
<keyword evidence="4" id="KW-0548">Nucleotidyltransferase</keyword>
<dbReference type="GO" id="GO:0070212">
    <property type="term" value="P:protein poly-ADP-ribosylation"/>
    <property type="evidence" value="ECO:0007669"/>
    <property type="project" value="TreeGrafter"/>
</dbReference>
<name>A0A6A4WJ39_AMPAM</name>
<dbReference type="GO" id="GO:1990404">
    <property type="term" value="F:NAD+-protein mono-ADP-ribosyltransferase activity"/>
    <property type="evidence" value="ECO:0007669"/>
    <property type="project" value="TreeGrafter"/>
</dbReference>
<evidence type="ECO:0000259" key="20">
    <source>
        <dbReference type="PROSITE" id="PS51977"/>
    </source>
</evidence>
<evidence type="ECO:0000256" key="4">
    <source>
        <dbReference type="ARBA" id="ARBA00022695"/>
    </source>
</evidence>
<evidence type="ECO:0000256" key="6">
    <source>
        <dbReference type="ARBA" id="ARBA00022737"/>
    </source>
</evidence>
<dbReference type="PANTHER" id="PTHR10459">
    <property type="entry name" value="DNA LIGASE"/>
    <property type="match status" value="1"/>
</dbReference>
<dbReference type="Pfam" id="PF02877">
    <property type="entry name" value="PARP_reg"/>
    <property type="match status" value="1"/>
</dbReference>
<feature type="domain" description="PARP catalytic" evidence="18">
    <location>
        <begin position="500"/>
        <end position="722"/>
    </location>
</feature>
<evidence type="ECO:0000256" key="7">
    <source>
        <dbReference type="ARBA" id="ARBA00022765"/>
    </source>
</evidence>
<proteinExistence type="inferred from homology"/>
<evidence type="ECO:0000259" key="19">
    <source>
        <dbReference type="PROSITE" id="PS51060"/>
    </source>
</evidence>
<dbReference type="Proteomes" id="UP000440578">
    <property type="component" value="Unassembled WGS sequence"/>
</dbReference>
<dbReference type="CDD" id="cd01437">
    <property type="entry name" value="parp_like"/>
    <property type="match status" value="1"/>
</dbReference>
<dbReference type="CDD" id="cd08003">
    <property type="entry name" value="WGR_PARP2_like"/>
    <property type="match status" value="1"/>
</dbReference>
<dbReference type="PROSITE" id="PS51060">
    <property type="entry name" value="PARP_ALPHA_HD"/>
    <property type="match status" value="1"/>
</dbReference>
<keyword evidence="9" id="KW-0862">Zinc</keyword>
<evidence type="ECO:0000256" key="3">
    <source>
        <dbReference type="ARBA" id="ARBA00022679"/>
    </source>
</evidence>
<gene>
    <name evidence="21" type="primary">Parp2</name>
    <name evidence="21" type="ORF">FJT64_023085</name>
</gene>
<dbReference type="OrthoDB" id="429950at2759"/>
<dbReference type="InterPro" id="IPR050800">
    <property type="entry name" value="ARTD/PARP"/>
</dbReference>
<dbReference type="GO" id="GO:0003950">
    <property type="term" value="F:NAD+ poly-ADP-ribosyltransferase activity"/>
    <property type="evidence" value="ECO:0007669"/>
    <property type="project" value="UniProtKB-UniRule"/>
</dbReference>
<feature type="domain" description="WGR" evidence="20">
    <location>
        <begin position="231"/>
        <end position="328"/>
    </location>
</feature>
<evidence type="ECO:0000256" key="10">
    <source>
        <dbReference type="ARBA" id="ARBA00023027"/>
    </source>
</evidence>
<keyword evidence="10 15" id="KW-0520">NAD</keyword>
<keyword evidence="11" id="KW-0238">DNA-binding</keyword>
<dbReference type="FunFam" id="2.20.140.10:FF:000001">
    <property type="entry name" value="Poly [ADP-ribose] polymerase"/>
    <property type="match status" value="1"/>
</dbReference>
<dbReference type="FunFam" id="1.20.142.10:FF:000002">
    <property type="entry name" value="Poly [ADP-ribose] polymerase"/>
    <property type="match status" value="1"/>
</dbReference>
<evidence type="ECO:0000256" key="16">
    <source>
        <dbReference type="SAM" id="MobiDB-lite"/>
    </source>
</evidence>
<feature type="compositionally biased region" description="Basic and acidic residues" evidence="16">
    <location>
        <begin position="176"/>
        <end position="187"/>
    </location>
</feature>
<evidence type="ECO:0000256" key="2">
    <source>
        <dbReference type="ARBA" id="ARBA00022676"/>
    </source>
</evidence>
<dbReference type="Pfam" id="PF05406">
    <property type="entry name" value="WGR"/>
    <property type="match status" value="1"/>
</dbReference>
<dbReference type="SUPFAM" id="SSF47587">
    <property type="entry name" value="Domain of poly(ADP-ribose) polymerase"/>
    <property type="match status" value="1"/>
</dbReference>
<keyword evidence="6" id="KW-0677">Repeat</keyword>
<keyword evidence="3 15" id="KW-0808">Transferase</keyword>
<evidence type="ECO:0000313" key="22">
    <source>
        <dbReference type="Proteomes" id="UP000440578"/>
    </source>
</evidence>
<evidence type="ECO:0000256" key="11">
    <source>
        <dbReference type="ARBA" id="ARBA00023125"/>
    </source>
</evidence>
<dbReference type="InterPro" id="IPR036930">
    <property type="entry name" value="WGR_dom_sf"/>
</dbReference>
<dbReference type="SUPFAM" id="SSF142921">
    <property type="entry name" value="WGR domain-like"/>
    <property type="match status" value="1"/>
</dbReference>
<dbReference type="Pfam" id="PF00644">
    <property type="entry name" value="PARP"/>
    <property type="match status" value="1"/>
</dbReference>
<dbReference type="InterPro" id="IPR004170">
    <property type="entry name" value="WWE_dom"/>
</dbReference>